<dbReference type="GO" id="GO:0000162">
    <property type="term" value="P:L-tryptophan biosynthetic process"/>
    <property type="evidence" value="ECO:0007669"/>
    <property type="project" value="UniProtKB-UniRule"/>
</dbReference>
<protein>
    <recommendedName>
        <fullName evidence="4 9">N-(5'-phosphoribosyl)anthranilate isomerase</fullName>
        <shortName evidence="9">PRAI</shortName>
        <ecNumber evidence="3 9">5.3.1.24</ecNumber>
    </recommendedName>
</protein>
<evidence type="ECO:0000313" key="12">
    <source>
        <dbReference type="Proteomes" id="UP000644756"/>
    </source>
</evidence>
<evidence type="ECO:0000256" key="4">
    <source>
        <dbReference type="ARBA" id="ARBA00022272"/>
    </source>
</evidence>
<evidence type="ECO:0000256" key="9">
    <source>
        <dbReference type="HAMAP-Rule" id="MF_00135"/>
    </source>
</evidence>
<dbReference type="PANTHER" id="PTHR42894">
    <property type="entry name" value="N-(5'-PHOSPHORIBOSYL)ANTHRANILATE ISOMERASE"/>
    <property type="match status" value="1"/>
</dbReference>
<dbReference type="InterPro" id="IPR044643">
    <property type="entry name" value="TrpF_fam"/>
</dbReference>
<dbReference type="InterPro" id="IPR013785">
    <property type="entry name" value="Aldolase_TIM"/>
</dbReference>
<organism evidence="11 12">
    <name type="scientific">Paenibacillus abyssi</name>
    <dbReference type="NCBI Taxonomy" id="1340531"/>
    <lineage>
        <taxon>Bacteria</taxon>
        <taxon>Bacillati</taxon>
        <taxon>Bacillota</taxon>
        <taxon>Bacilli</taxon>
        <taxon>Bacillales</taxon>
        <taxon>Paenibacillaceae</taxon>
        <taxon>Paenibacillus</taxon>
    </lineage>
</organism>
<dbReference type="RefSeq" id="WP_188528266.1">
    <property type="nucleotide sequence ID" value="NZ_BMGR01000001.1"/>
</dbReference>
<keyword evidence="5 9" id="KW-0028">Amino-acid biosynthesis</keyword>
<dbReference type="HAMAP" id="MF_00135">
    <property type="entry name" value="PRAI"/>
    <property type="match status" value="1"/>
</dbReference>
<evidence type="ECO:0000256" key="7">
    <source>
        <dbReference type="ARBA" id="ARBA00023141"/>
    </source>
</evidence>
<evidence type="ECO:0000256" key="8">
    <source>
        <dbReference type="ARBA" id="ARBA00023235"/>
    </source>
</evidence>
<keyword evidence="8 9" id="KW-0413">Isomerase</keyword>
<evidence type="ECO:0000256" key="2">
    <source>
        <dbReference type="ARBA" id="ARBA00004664"/>
    </source>
</evidence>
<dbReference type="PANTHER" id="PTHR42894:SF1">
    <property type="entry name" value="N-(5'-PHOSPHORIBOSYL)ANTHRANILATE ISOMERASE"/>
    <property type="match status" value="1"/>
</dbReference>
<proteinExistence type="inferred from homology"/>
<evidence type="ECO:0000256" key="1">
    <source>
        <dbReference type="ARBA" id="ARBA00001164"/>
    </source>
</evidence>
<gene>
    <name evidence="9 11" type="primary">trpF</name>
    <name evidence="11" type="ORF">GCM10010916_02690</name>
</gene>
<comment type="caution">
    <text evidence="11">The sequence shown here is derived from an EMBL/GenBank/DDBJ whole genome shotgun (WGS) entry which is preliminary data.</text>
</comment>
<dbReference type="InterPro" id="IPR001240">
    <property type="entry name" value="PRAI_dom"/>
</dbReference>
<dbReference type="Gene3D" id="3.20.20.70">
    <property type="entry name" value="Aldolase class I"/>
    <property type="match status" value="1"/>
</dbReference>
<feature type="domain" description="N-(5'phosphoribosyl) anthranilate isomerase (PRAI)" evidence="10">
    <location>
        <begin position="7"/>
        <end position="218"/>
    </location>
</feature>
<reference evidence="11" key="2">
    <citation type="submission" date="2020-09" db="EMBL/GenBank/DDBJ databases">
        <authorList>
            <person name="Sun Q."/>
            <person name="Zhou Y."/>
        </authorList>
    </citation>
    <scope>NUCLEOTIDE SEQUENCE</scope>
    <source>
        <strain evidence="11">CGMCC 1.12987</strain>
    </source>
</reference>
<dbReference type="AlphaFoldDB" id="A0A917FM02"/>
<dbReference type="SUPFAM" id="SSF51366">
    <property type="entry name" value="Ribulose-phoshate binding barrel"/>
    <property type="match status" value="1"/>
</dbReference>
<accession>A0A917FM02</accession>
<comment type="pathway">
    <text evidence="2 9">Amino-acid biosynthesis; L-tryptophan biosynthesis; L-tryptophan from chorismate: step 3/5.</text>
</comment>
<keyword evidence="7 9" id="KW-0057">Aromatic amino acid biosynthesis</keyword>
<evidence type="ECO:0000256" key="3">
    <source>
        <dbReference type="ARBA" id="ARBA00012572"/>
    </source>
</evidence>
<dbReference type="GO" id="GO:0004640">
    <property type="term" value="F:phosphoribosylanthranilate isomerase activity"/>
    <property type="evidence" value="ECO:0007669"/>
    <property type="project" value="UniProtKB-UniRule"/>
</dbReference>
<comment type="catalytic activity">
    <reaction evidence="1 9">
        <text>N-(5-phospho-beta-D-ribosyl)anthranilate = 1-(2-carboxyphenylamino)-1-deoxy-D-ribulose 5-phosphate</text>
        <dbReference type="Rhea" id="RHEA:21540"/>
        <dbReference type="ChEBI" id="CHEBI:18277"/>
        <dbReference type="ChEBI" id="CHEBI:58613"/>
        <dbReference type="EC" id="5.3.1.24"/>
    </reaction>
</comment>
<dbReference type="EMBL" id="BMGR01000001">
    <property type="protein sequence ID" value="GGF88856.1"/>
    <property type="molecule type" value="Genomic_DNA"/>
</dbReference>
<sequence length="223" mass="24362">MNSARLKICGLMDVETVRQLNGLPIDEIGFVFAKSRRQISPQLAALLIDEVKQLVHPEGNVHRTVGVFVNATLEDLRELLAIAPLDVIQLHGDEPPELCREIKQSLQVQVWKVFSVQDGSGGRPETKAAELLEPYRGVDAVLIDTAGGGTGKTFDWTKVIAYQEAAHRLGVPLYVAGGLQPDNVSELLKIYSPDGVDVSSGVETNGKKDIAKIREFVERVKQG</sequence>
<keyword evidence="6 9" id="KW-0822">Tryptophan biosynthesis</keyword>
<keyword evidence="12" id="KW-1185">Reference proteome</keyword>
<evidence type="ECO:0000256" key="5">
    <source>
        <dbReference type="ARBA" id="ARBA00022605"/>
    </source>
</evidence>
<evidence type="ECO:0000313" key="11">
    <source>
        <dbReference type="EMBL" id="GGF88856.1"/>
    </source>
</evidence>
<name>A0A917FM02_9BACL</name>
<dbReference type="EC" id="5.3.1.24" evidence="3 9"/>
<reference evidence="11" key="1">
    <citation type="journal article" date="2014" name="Int. J. Syst. Evol. Microbiol.">
        <title>Complete genome sequence of Corynebacterium casei LMG S-19264T (=DSM 44701T), isolated from a smear-ripened cheese.</title>
        <authorList>
            <consortium name="US DOE Joint Genome Institute (JGI-PGF)"/>
            <person name="Walter F."/>
            <person name="Albersmeier A."/>
            <person name="Kalinowski J."/>
            <person name="Ruckert C."/>
        </authorList>
    </citation>
    <scope>NUCLEOTIDE SEQUENCE</scope>
    <source>
        <strain evidence="11">CGMCC 1.12987</strain>
    </source>
</reference>
<evidence type="ECO:0000259" key="10">
    <source>
        <dbReference type="Pfam" id="PF00697"/>
    </source>
</evidence>
<comment type="similarity">
    <text evidence="9">Belongs to the TrpF family.</text>
</comment>
<dbReference type="InterPro" id="IPR011060">
    <property type="entry name" value="RibuloseP-bd_barrel"/>
</dbReference>
<dbReference type="Proteomes" id="UP000644756">
    <property type="component" value="Unassembled WGS sequence"/>
</dbReference>
<evidence type="ECO:0000256" key="6">
    <source>
        <dbReference type="ARBA" id="ARBA00022822"/>
    </source>
</evidence>
<dbReference type="CDD" id="cd00405">
    <property type="entry name" value="PRAI"/>
    <property type="match status" value="1"/>
</dbReference>
<dbReference type="Pfam" id="PF00697">
    <property type="entry name" value="PRAI"/>
    <property type="match status" value="1"/>
</dbReference>